<evidence type="ECO:0000313" key="39">
    <source>
        <dbReference type="EMBL" id="QLF79195.1"/>
    </source>
</evidence>
<dbReference type="EMBL" id="JX458824">
    <property type="protein sequence ID" value="AGN48360.1"/>
    <property type="molecule type" value="Genomic_DNA"/>
</dbReference>
<proteinExistence type="inferred from homology"/>
<evidence type="ECO:0000256" key="1">
    <source>
        <dbReference type="ARBA" id="ARBA00004147"/>
    </source>
</evidence>
<evidence type="ECO:0000256" key="10">
    <source>
        <dbReference type="SAM" id="MobiDB-lite"/>
    </source>
</evidence>
<dbReference type="Proteomes" id="UP000167074">
    <property type="component" value="Segment"/>
</dbReference>
<reference evidence="48 54" key="11">
    <citation type="submission" date="2012-08" db="EMBL/GenBank/DDBJ databases">
        <authorList>
            <person name="Xu Y.-L."/>
            <person name="He P."/>
            <person name="Zhang L."/>
            <person name="Dong S.-L."/>
            <person name="Li F."/>
        </authorList>
    </citation>
    <scope>NUCLEOTIDE SEQUENCE [LARGE SCALE GENOMIC DNA]</scope>
</reference>
<evidence type="ECO:0000313" key="45">
    <source>
        <dbReference type="Proteomes" id="UP000107684"/>
    </source>
</evidence>
<dbReference type="GO" id="GO:0042025">
    <property type="term" value="C:host cell nucleus"/>
    <property type="evidence" value="ECO:0007669"/>
    <property type="project" value="UniProtKB-SubCell"/>
</dbReference>
<reference evidence="16" key="5">
    <citation type="submission" date="2011-08" db="EMBL/GenBank/DDBJ databases">
        <authorList>
            <person name="Spatz S."/>
        </authorList>
    </citation>
    <scope>NUCLEOTIDE SEQUENCE</scope>
    <source>
        <strain evidence="16">1874C5</strain>
        <strain evidence="19">63140/C/08/BR</strain>
        <strain evidence="18">81658</strain>
        <strain evidence="17">USDA reference</strain>
    </source>
</reference>
<feature type="coiled-coil region" evidence="9">
    <location>
        <begin position="161"/>
        <end position="188"/>
    </location>
</feature>
<dbReference type="EMBL" id="MN784690">
    <property type="protein sequence ID" value="QLF79195.1"/>
    <property type="molecule type" value="Genomic_DNA"/>
</dbReference>
<evidence type="ECO:0000313" key="16">
    <source>
        <dbReference type="EMBL" id="AFD36513.1"/>
    </source>
</evidence>
<dbReference type="Proteomes" id="UP000149898">
    <property type="component" value="Segment"/>
</dbReference>
<protein>
    <submittedName>
        <fullName evidence="11">Tegument protein UL14</fullName>
    </submittedName>
    <submittedName>
        <fullName evidence="16 38">uL14 protein</fullName>
    </submittedName>
</protein>
<dbReference type="InterPro" id="IPR005207">
    <property type="entry name" value="Herpes_UL14"/>
</dbReference>
<dbReference type="Proteomes" id="UP000101568">
    <property type="component" value="Segment"/>
</dbReference>
<evidence type="ECO:0000256" key="6">
    <source>
        <dbReference type="ARBA" id="ARBA00022580"/>
    </source>
</evidence>
<keyword evidence="8" id="KW-1035">Host cytoplasm</keyword>
<dbReference type="EMBL" id="KP677885">
    <property type="protein sequence ID" value="AJR27835.1"/>
    <property type="molecule type" value="Genomic_DNA"/>
</dbReference>
<evidence type="ECO:0000313" key="50">
    <source>
        <dbReference type="Proteomes" id="UP000133962"/>
    </source>
</evidence>
<dbReference type="Proteomes" id="UP000107684">
    <property type="component" value="Segment"/>
</dbReference>
<dbReference type="Proteomes" id="UP000143285">
    <property type="component" value="Genome"/>
</dbReference>
<keyword evidence="9" id="KW-0175">Coiled coil</keyword>
<keyword evidence="45" id="KW-1185">Reference proteome</keyword>
<feature type="compositionally biased region" description="Acidic residues" evidence="10">
    <location>
        <begin position="244"/>
        <end position="253"/>
    </location>
</feature>
<evidence type="ECO:0000313" key="29">
    <source>
        <dbReference type="EMBL" id="AGC23161.1"/>
    </source>
</evidence>
<keyword evidence="7" id="KW-0946">Virion</keyword>
<evidence type="ECO:0000313" key="12">
    <source>
        <dbReference type="EMBL" id="AER28076.1"/>
    </source>
</evidence>
<reference evidence="51 57" key="12">
    <citation type="journal article" date="2013" name="PLoS ONE">
        <title>Phylogenetic and Molecular Epidemiological Studies Reveal Evidence of Multiple Past Recombination Events between Infectious Laryngotracheitis Viruses.</title>
        <authorList>
            <person name="Lee S.-W."/>
            <person name="Devlin J.M."/>
            <person name="Markham J.F."/>
            <person name="Noormohammadi A.H."/>
            <person name="Browning G.F."/>
            <person name="Ficorilli N.P."/>
            <person name="Hartley C.A."/>
            <person name="Markham P.F."/>
        </authorList>
    </citation>
    <scope>NUCLEOTIDE SEQUENCE [LARGE SCALE GENOMIC DNA]</scope>
    <source>
        <strain evidence="29">CSW-1</strain>
        <strain evidence="28">V1-99</strain>
    </source>
</reference>
<reference evidence="39" key="16">
    <citation type="submission" date="2019-11" db="EMBL/GenBank/DDBJ databases">
        <authorList>
            <person name="Spatz S."/>
            <person name="Volkening J."/>
            <person name="Ross T."/>
        </authorList>
    </citation>
    <scope>NUCLEOTIDE SEQUENCE</scope>
</reference>
<dbReference type="Proteomes" id="UP000156266">
    <property type="component" value="Segment"/>
</dbReference>
<evidence type="ECO:0000313" key="22">
    <source>
        <dbReference type="EMBL" id="AFM36413.1"/>
    </source>
</evidence>
<evidence type="ECO:0000313" key="34">
    <source>
        <dbReference type="EMBL" id="AJR27598.1"/>
    </source>
</evidence>
<dbReference type="EMBL" id="JN804827">
    <property type="protein sequence ID" value="AFN02032.1"/>
    <property type="molecule type" value="Genomic_DNA"/>
</dbReference>
<evidence type="ECO:0000313" key="52">
    <source>
        <dbReference type="Proteomes" id="UP000140289"/>
    </source>
</evidence>
<evidence type="ECO:0000313" key="24">
    <source>
        <dbReference type="EMBL" id="AFM36570.1"/>
    </source>
</evidence>
<dbReference type="EMBL" id="JX646898">
    <property type="protein sequence ID" value="AGC23080.1"/>
    <property type="molecule type" value="Genomic_DNA"/>
</dbReference>
<comment type="subcellular location">
    <subcellularLocation>
        <location evidence="2">Host cytoplasm</location>
    </subcellularLocation>
    <subcellularLocation>
        <location evidence="1">Host nucleus</location>
    </subcellularLocation>
    <subcellularLocation>
        <location evidence="3">Virion tegument</location>
    </subcellularLocation>
</comment>
<evidence type="ECO:0000313" key="15">
    <source>
        <dbReference type="EMBL" id="AEW67874.1"/>
    </source>
</evidence>
<comment type="similarity">
    <text evidence="4">Belongs to the alphaherpesvirinae HHV-1 UL14 protein family.</text>
</comment>
<evidence type="ECO:0000313" key="55">
    <source>
        <dbReference type="Proteomes" id="UP000167074"/>
    </source>
</evidence>
<dbReference type="EMBL" id="JN580313">
    <property type="protein sequence ID" value="AFM36335.1"/>
    <property type="molecule type" value="Genomic_DNA"/>
</dbReference>
<evidence type="ECO:0000313" key="48">
    <source>
        <dbReference type="Proteomes" id="UP000124840"/>
    </source>
</evidence>
<dbReference type="EMBL" id="JN580316">
    <property type="protein sequence ID" value="AFM36570.1"/>
    <property type="molecule type" value="Genomic_DNA"/>
</dbReference>
<dbReference type="Proteomes" id="UP000097781">
    <property type="component" value="Segment"/>
</dbReference>
<dbReference type="EMBL" id="JN580312">
    <property type="protein sequence ID" value="AFM36256.1"/>
    <property type="molecule type" value="Genomic_DNA"/>
</dbReference>
<evidence type="ECO:0000313" key="37">
    <source>
        <dbReference type="EMBL" id="AJR27835.1"/>
    </source>
</evidence>
<evidence type="ECO:0000256" key="4">
    <source>
        <dbReference type="ARBA" id="ARBA00009888"/>
    </source>
</evidence>
<evidence type="ECO:0000313" key="42">
    <source>
        <dbReference type="Proteomes" id="UP000101327"/>
    </source>
</evidence>
<reference evidence="45 53" key="3">
    <citation type="journal article" date="2011" name="Vaccine">
        <title>Comparative analysis of the complete genome sequences of two Australian origin live attenuated vaccines of infectious laryngotracheitis virus.</title>
        <authorList>
            <person name="Lee S.W."/>
            <person name="Devlin J.M."/>
            <person name="Markham J.F."/>
            <person name="Noormohammadi A.H."/>
            <person name="Browning G.F."/>
            <person name="Ficorilli N.P."/>
            <person name="Hartley C.A."/>
            <person name="Markham P.F."/>
        </authorList>
    </citation>
    <scope>NUCLEOTIDE SEQUENCE [LARGE SCALE GENOMIC DNA]</scope>
    <source>
        <strain evidence="13">A20</strain>
        <strain evidence="12">SA2</strain>
    </source>
</reference>
<dbReference type="Proteomes" id="UP000113785">
    <property type="component" value="Segment"/>
</dbReference>
<dbReference type="EMBL" id="JX458822">
    <property type="protein sequence ID" value="AGN48202.1"/>
    <property type="molecule type" value="Genomic_DNA"/>
</dbReference>
<dbReference type="Proteomes" id="UP000165395">
    <property type="component" value="Segment"/>
</dbReference>
<dbReference type="RefSeq" id="YP_010795281.1">
    <property type="nucleotide sequence ID" value="NC_075683.1"/>
</dbReference>
<sequence length="253" mass="28572">MVSLAESFLSHILAVVIKLESLISCPSTSSGPRSIVRLRKASRYLLTISTDSFPSMSSARDYRNRARAEVMNYIKGQAYKAAVIEMMSLKVPRMHPALRYFLASAREQEAVSEINVRSNKRLSSVRCHVARIKAATESQRALRLELDGYRRYLRNDFLETFAQESEAIADAELDLQRAEEEIALYISGDPDRRDSLDCEEDDLLLKWQLENVNPPTLLPSPHAPSPVSRGNSPRTPPTPSPTFQEDECPVEEY</sequence>
<keyword evidence="6" id="KW-0920">Virion tegument</keyword>
<evidence type="ECO:0000313" key="41">
    <source>
        <dbReference type="Proteomes" id="UP000097781"/>
    </source>
</evidence>
<dbReference type="EMBL" id="JQ083494">
    <property type="protein sequence ID" value="AEW67874.1"/>
    <property type="molecule type" value="Genomic_DNA"/>
</dbReference>
<dbReference type="GO" id="GO:0030430">
    <property type="term" value="C:host cell cytoplasm"/>
    <property type="evidence" value="ECO:0007669"/>
    <property type="project" value="UniProtKB-SubCell"/>
</dbReference>
<evidence type="ECO:0000313" key="21">
    <source>
        <dbReference type="EMBL" id="AFM36335.1"/>
    </source>
</evidence>
<dbReference type="EMBL" id="KP677882">
    <property type="protein sequence ID" value="AJR27598.1"/>
    <property type="molecule type" value="Genomic_DNA"/>
</dbReference>
<dbReference type="EMBL" id="JN580315">
    <property type="protein sequence ID" value="AFM36491.1"/>
    <property type="molecule type" value="Genomic_DNA"/>
</dbReference>
<reference evidence="11 49" key="2">
    <citation type="journal article" date="2011" name="BMC Genomics">
        <title>First complete genome sequence of infectious laryngotracheitis virus.</title>
        <authorList>
            <person name="Lee S.-W."/>
            <person name="Markham P.F."/>
            <person name="Markham J.F."/>
            <person name="Petermann I."/>
            <person name="Noormohammadi A.H."/>
            <person name="Browning G.F."/>
            <person name="Ficorilli N.P."/>
            <person name="Hartley C.A."/>
            <person name="Devlin J.M."/>
        </authorList>
    </citation>
    <scope>NUCLEOTIDE SEQUENCE [LARGE SCALE GENOMIC DNA]</scope>
    <source>
        <strain evidence="11">Live attenuated Serva</strain>
    </source>
</reference>
<dbReference type="Proteomes" id="UP000148452">
    <property type="component" value="Segment"/>
</dbReference>
<dbReference type="Proteomes" id="UP000168685">
    <property type="component" value="Segment"/>
</dbReference>
<dbReference type="EMBL" id="JN542536">
    <property type="protein sequence ID" value="AFD36750.1"/>
    <property type="molecule type" value="Genomic_DNA"/>
</dbReference>
<dbReference type="Proteomes" id="UP000115495">
    <property type="component" value="Segment"/>
</dbReference>
<evidence type="ECO:0000313" key="33">
    <source>
        <dbReference type="EMBL" id="AJR27519.1"/>
    </source>
</evidence>
<feature type="region of interest" description="Disordered" evidence="10">
    <location>
        <begin position="214"/>
        <end position="253"/>
    </location>
</feature>
<reference evidence="40" key="17">
    <citation type="journal article" date="2020" name="Vet. Microbiol.">
        <title>Glycoprotein-C-gene-deleted recombinant infectious laryngotracheitis virus expressing a genotype VII Newcastle disease virus fusion protein protects against virulent infectious laryngotracheitis virus and Newcastle disease virus.</title>
        <authorList>
            <person name="Wei X."/>
            <person name="Shao Y."/>
            <person name="Han Z."/>
            <person name="Sun J."/>
            <person name="Liu S."/>
        </authorList>
    </citation>
    <scope>NUCLEOTIDE SEQUENCE</scope>
    <source>
        <strain evidence="40">Ck/CH/LHLJ/120305</strain>
    </source>
</reference>
<name>Q9QP17_ILTV</name>
<keyword evidence="5" id="KW-1048">Host nucleus</keyword>
<dbReference type="Proteomes" id="UP000119799">
    <property type="component" value="Segment"/>
</dbReference>
<dbReference type="EMBL" id="JQ083493">
    <property type="protein sequence ID" value="AEW67795.1"/>
    <property type="molecule type" value="Genomic_DNA"/>
</dbReference>
<dbReference type="Proteomes" id="UP000127603">
    <property type="component" value="Segment"/>
</dbReference>
<evidence type="ECO:0000313" key="20">
    <source>
        <dbReference type="EMBL" id="AFM36256.1"/>
    </source>
</evidence>
<gene>
    <name evidence="38" type="primary">ul14</name>
    <name evidence="11" type="synonym">UL14</name>
    <name evidence="14" type="ORF">GaHV1LT_gp46</name>
    <name evidence="15" type="ORF">GaHV1LV_gp46</name>
    <name evidence="28" type="ORF">ILTV_ORF48</name>
    <name evidence="11" type="ORF">ILTV_ORF49</name>
    <name evidence="13" type="ORF">ILTVA20_ORF48</name>
    <name evidence="32" type="ORF">ILTVK317_ORF48</name>
    <name evidence="30" type="ORF">ILTVLJS09_ORF48</name>
    <name evidence="12" type="ORF">ILTVSA2_ORF48</name>
    <name evidence="31" type="ORF">ILTVWG_ORF48</name>
</gene>
<evidence type="ECO:0000313" key="19">
    <source>
        <dbReference type="EMBL" id="AFD36750.1"/>
    </source>
</evidence>
<dbReference type="EMBL" id="JN580314">
    <property type="protein sequence ID" value="AFM36413.1"/>
    <property type="molecule type" value="Genomic_DNA"/>
</dbReference>
<dbReference type="EMBL" id="JN542535">
    <property type="protein sequence ID" value="AFD36671.1"/>
    <property type="molecule type" value="Genomic_DNA"/>
</dbReference>
<dbReference type="Proteomes" id="UP000101327">
    <property type="component" value="Segment"/>
</dbReference>
<reference evidence="26" key="6">
    <citation type="submission" date="2011-09" db="EMBL/GenBank/DDBJ databases">
        <authorList>
            <person name="Lee S.-W."/>
            <person name="Markham P.F."/>
            <person name="Coppo M.J.C."/>
            <person name="Legione A.R."/>
            <person name="Markham J.F."/>
            <person name="Noormohammadi A.H."/>
            <person name="Browning G.F."/>
            <person name="Ficorilli N.P."/>
            <person name="Hartley C.A."/>
            <person name="Devlin J.M."/>
        </authorList>
    </citation>
    <scope>NUCLEOTIDE SEQUENCE</scope>
    <source>
        <strain evidence="26">ACC78</strain>
        <strain evidence="27">CL9</strain>
    </source>
</reference>
<reference evidence="12" key="4">
    <citation type="submission" date="2011-08" db="EMBL/GenBank/DDBJ databases">
        <authorList>
            <person name="Lee S.-W."/>
            <person name="Devlin J.M."/>
            <person name="Markham J.F."/>
            <person name="Noormohammadi A.H."/>
            <person name="Browning G.F."/>
            <person name="Ficorilli N.P."/>
            <person name="Hartley C.A."/>
            <person name="Markham P.F."/>
        </authorList>
    </citation>
    <scope>NUCLEOTIDE SEQUENCE</scope>
    <source>
        <strain evidence="13">A20</strain>
        <strain evidence="12">SA2</strain>
    </source>
</reference>
<evidence type="ECO:0000313" key="43">
    <source>
        <dbReference type="Proteomes" id="UP000101568"/>
    </source>
</evidence>
<dbReference type="GeneID" id="80532421"/>
<reference evidence="41 44" key="15">
    <citation type="journal article" date="2016" name="PLoS ONE">
        <title>Full Genome Sequence-Based Comparative Study of Wild-Type and Vaccine Strains of Infectious Laryngotracheitis Virus from Italy.</title>
        <authorList>
            <person name="Piccirillo A."/>
            <person name="Lavezzo E."/>
            <person name="Niero G."/>
            <person name="Moreno A."/>
            <person name="Massi P."/>
            <person name="Franchin E."/>
            <person name="Toppo S."/>
            <person name="Salata C."/>
            <person name="Palu G."/>
        </authorList>
    </citation>
    <scope>NUCLEOTIDE SEQUENCE [LARGE SCALE GENOMIC DNA]</scope>
    <source>
        <strain evidence="35">193435/07</strain>
        <strain evidence="37">4787/80</strain>
        <strain evidence="36">757/11</strain>
        <strain evidence="33">Nobilis Laringovac</strain>
        <strain evidence="34">Poulvac ILT</strain>
    </source>
</reference>
<dbReference type="EMBL" id="JN580317">
    <property type="protein sequence ID" value="AFM36649.1"/>
    <property type="molecule type" value="Genomic_DNA"/>
</dbReference>
<evidence type="ECO:0000313" key="44">
    <source>
        <dbReference type="Proteomes" id="UP000105066"/>
    </source>
</evidence>
<evidence type="ECO:0000313" key="31">
    <source>
        <dbReference type="EMBL" id="AGN48280.1"/>
    </source>
</evidence>
<evidence type="ECO:0000313" key="11">
    <source>
        <dbReference type="EMBL" id="AEB97343.1"/>
    </source>
</evidence>
<evidence type="ECO:0000313" key="57">
    <source>
        <dbReference type="Proteomes" id="UP000173990"/>
    </source>
</evidence>
<dbReference type="EMBL" id="HQ630064">
    <property type="protein sequence ID" value="AEB97343.1"/>
    <property type="molecule type" value="Genomic_DNA"/>
</dbReference>
<evidence type="ECO:0000313" key="25">
    <source>
        <dbReference type="EMBL" id="AFM36649.1"/>
    </source>
</evidence>
<dbReference type="EMBL" id="KP677883">
    <property type="protein sequence ID" value="AJR27677.1"/>
    <property type="molecule type" value="Genomic_DNA"/>
</dbReference>
<dbReference type="EMBL" id="JN596962">
    <property type="protein sequence ID" value="AER28076.1"/>
    <property type="molecule type" value="Genomic_DNA"/>
</dbReference>
<dbReference type="Pfam" id="PF03580">
    <property type="entry name" value="Herpes_UL14"/>
    <property type="match status" value="1"/>
</dbReference>
<dbReference type="EMBL" id="JX646899">
    <property type="protein sequence ID" value="AGC23161.1"/>
    <property type="molecule type" value="Genomic_DNA"/>
</dbReference>
<evidence type="ECO:0000313" key="49">
    <source>
        <dbReference type="Proteomes" id="UP000127603"/>
    </source>
</evidence>
<dbReference type="Proteomes" id="UP000173639">
    <property type="component" value="Segment"/>
</dbReference>
<dbReference type="EMBL" id="AJ131832">
    <property type="protein sequence ID" value="CAB52374.1"/>
    <property type="molecule type" value="Genomic_DNA"/>
</dbReference>
<dbReference type="Proteomes" id="UP000140289">
    <property type="component" value="Genome"/>
</dbReference>
<evidence type="ECO:0000256" key="3">
    <source>
        <dbReference type="ARBA" id="ARBA00004535"/>
    </source>
</evidence>
<reference evidence="26 43" key="7">
    <citation type="journal article" date="2012" name="Science">
        <title>Attenuated vaccines can recombine to form virulent field viruses.</title>
        <authorList>
            <person name="Lee S.W."/>
            <person name="Markham P.F."/>
            <person name="Coppo M.J."/>
            <person name="Legione A.R."/>
            <person name="Markham J.F."/>
            <person name="Noormohammadi A.H."/>
            <person name="Browning G.F."/>
            <person name="Ficorilli N."/>
            <person name="Hartley C.A."/>
            <person name="Devlin J.M."/>
        </authorList>
    </citation>
    <scope>NUCLEOTIDE SEQUENCE [LARGE SCALE GENOMIC DNA]</scope>
    <source>
        <strain evidence="26">ACC78</strain>
        <strain evidence="27">CL9</strain>
    </source>
</reference>
<dbReference type="Proteomes" id="UP000139998">
    <property type="component" value="Segment"/>
</dbReference>
<dbReference type="EMBL" id="KP677881">
    <property type="protein sequence ID" value="AJR27519.1"/>
    <property type="molecule type" value="Genomic_DNA"/>
</dbReference>
<evidence type="ECO:0000313" key="36">
    <source>
        <dbReference type="EMBL" id="AJR27756.1"/>
    </source>
</evidence>
<evidence type="ECO:0000256" key="9">
    <source>
        <dbReference type="SAM" id="Coils"/>
    </source>
</evidence>
<evidence type="ECO:0000313" key="23">
    <source>
        <dbReference type="EMBL" id="AFM36491.1"/>
    </source>
</evidence>
<dbReference type="Proteomes" id="UP000153636">
    <property type="component" value="Segment"/>
</dbReference>
<reference evidence="31" key="10">
    <citation type="submission" date="2012-08" db="EMBL/GenBank/DDBJ databases">
        <title>Molecular characterization of the Taiwan isolate of Dahlia common mosaic virus (DCMV-TW).</title>
        <authorList>
            <person name="Chao H."/>
            <person name="Chen Y."/>
        </authorList>
    </citation>
    <scope>NUCLEOTIDE SEQUENCE</scope>
    <source>
        <strain evidence="32">K317</strain>
        <strain evidence="31">WG</strain>
    </source>
</reference>
<dbReference type="Proteomes" id="UP000165693">
    <property type="component" value="Genome"/>
</dbReference>
<reference evidence="39" key="18">
    <citation type="submission" date="2021-03" db="EMBL/GenBank/DDBJ databases">
        <title>Reconstitution and mutagenesis of Avian infectious laryngotracheitis virus from cosmid and yeast centromeric plasmid clones.</title>
        <authorList>
            <person name="Garcia M."/>
            <person name="Fuchs W."/>
            <person name="Loncoman C."/>
            <person name="Riblet S."/>
            <person name="Kim T."/>
            <person name="Likens N."/>
            <person name="Mettenleiter T."/>
        </authorList>
    </citation>
    <scope>NUCLEOTIDE SEQUENCE</scope>
</reference>
<dbReference type="Proteomes" id="UP000133962">
    <property type="component" value="Segment"/>
</dbReference>
<evidence type="ECO:0000313" key="38">
    <source>
        <dbReference type="EMBL" id="CAB52374.1"/>
    </source>
</evidence>
<evidence type="ECO:0000256" key="8">
    <source>
        <dbReference type="ARBA" id="ARBA00023200"/>
    </source>
</evidence>
<dbReference type="EMBL" id="KP677884">
    <property type="protein sequence ID" value="AJR27756.1"/>
    <property type="molecule type" value="Genomic_DNA"/>
</dbReference>
<reference evidence="46 47" key="8">
    <citation type="journal article" date="2012" name="Virus Genes">
        <title>Comparative full genome analysis of four infectious laryngotracheitis virus (Gallid herpesvirus-1) virulent isolates from the United States.</title>
        <authorList>
            <person name="Spatz S.J."/>
            <person name="Volkening J.D."/>
            <person name="Keeler C.L."/>
            <person name="Kutish G.F."/>
            <person name="Riblet S.M."/>
            <person name="Boettger C.M."/>
            <person name="Clark K.F."/>
            <person name="Zsak L."/>
            <person name="Afonso C.L."/>
            <person name="Mundt E.S."/>
            <person name="Rock D.L."/>
            <person name="Garcia M."/>
        </authorList>
    </citation>
    <scope>NUCLEOTIDE SEQUENCE [LARGE SCALE GENOMIC DNA]</scope>
    <source>
        <strain evidence="16">1874C5</strain>
        <strain evidence="19">63140/C/08/BR</strain>
        <strain evidence="18">81658</strain>
        <strain evidence="17">USDA reference</strain>
    </source>
</reference>
<evidence type="ECO:0000313" key="26">
    <source>
        <dbReference type="EMBL" id="AFN01953.1"/>
    </source>
</evidence>
<evidence type="ECO:0000313" key="27">
    <source>
        <dbReference type="EMBL" id="AFN02032.1"/>
    </source>
</evidence>
<reference evidence="42 52" key="14">
    <citation type="journal article" date="2013" name="Virology">
        <title>Genomic sequence analysis of the United States infectious laryngotracheitis vaccine strains chicken embryo origin (CEO) and tissue culture origin (TCO).</title>
        <authorList>
            <person name="Garcia M."/>
            <person name="Volkening J."/>
            <person name="Riblet S."/>
            <person name="Spatz S."/>
        </authorList>
    </citation>
    <scope>NUCLEOTIDE SEQUENCE [LARGE SCALE GENOMIC DNA]</scope>
    <source>
        <strain evidence="24">CEO high passage</strain>
        <strain evidence="25">CEO low passage</strain>
        <strain evidence="21">CEO TRVX</strain>
        <strain evidence="22">TCO high passage</strain>
        <strain evidence="20">TCO IVAX</strain>
        <strain evidence="23">TCO low passage</strain>
    </source>
</reference>
<organism evidence="38">
    <name type="scientific">Infectious laryngotracheitis virus</name>
    <name type="common">ILTV</name>
    <name type="synonym">Gallid herpesvirus 1</name>
    <dbReference type="NCBI Taxonomy" id="10386"/>
    <lineage>
        <taxon>Viruses</taxon>
        <taxon>Duplodnaviria</taxon>
        <taxon>Heunggongvirae</taxon>
        <taxon>Peploviricota</taxon>
        <taxon>Herviviricetes</taxon>
        <taxon>Herpesvirales</taxon>
        <taxon>Orthoherpesviridae</taxon>
        <taxon>Alphaherpesvirinae</taxon>
        <taxon>Iltovirus</taxon>
        <taxon>Iltovirus gallidalpha1</taxon>
    </lineage>
</organism>
<evidence type="ECO:0000313" key="17">
    <source>
        <dbReference type="EMBL" id="AFD36592.1"/>
    </source>
</evidence>
<organismHost>
    <name type="scientific">Gallus gallus</name>
    <name type="common">Chicken</name>
    <dbReference type="NCBI Taxonomy" id="9031"/>
</organismHost>
<evidence type="ECO:0000313" key="32">
    <source>
        <dbReference type="EMBL" id="AGN48360.1"/>
    </source>
</evidence>
<reference evidence="30 55" key="13">
    <citation type="journal article" date="2013" name="PLoS ONE">
        <title>Detection of infectious laryngotracheitis virus by real-time PCR in naturally and experimentally infected chickens.</title>
        <authorList>
            <person name="Zhao Y."/>
            <person name="Kong C."/>
            <person name="Cui X."/>
            <person name="Cui H."/>
            <person name="Shi X."/>
            <person name="Zhang X."/>
            <person name="Hu S."/>
            <person name="Hao L."/>
            <person name="Wang Y."/>
        </authorList>
    </citation>
    <scope>NUCLEOTIDE SEQUENCE [LARGE SCALE GENOMIC DNA]</scope>
    <source>
        <strain evidence="30">LJS09</strain>
    </source>
</reference>
<evidence type="ECO:0000313" key="54">
    <source>
        <dbReference type="Proteomes" id="UP000165693"/>
    </source>
</evidence>
<evidence type="ECO:0000256" key="5">
    <source>
        <dbReference type="ARBA" id="ARBA00022562"/>
    </source>
</evidence>
<dbReference type="EMBL" id="JN542534">
    <property type="protein sequence ID" value="AFD36592.1"/>
    <property type="molecule type" value="Genomic_DNA"/>
</dbReference>
<dbReference type="Proteomes" id="UP000124840">
    <property type="component" value="Segment"/>
</dbReference>
<evidence type="ECO:0000313" key="47">
    <source>
        <dbReference type="Proteomes" id="UP000119799"/>
    </source>
</evidence>
<dbReference type="EMBL" id="JX458823">
    <property type="protein sequence ID" value="AGN48280.1"/>
    <property type="molecule type" value="Genomic_DNA"/>
</dbReference>
<evidence type="ECO:0000313" key="18">
    <source>
        <dbReference type="EMBL" id="AFD36671.1"/>
    </source>
</evidence>
<evidence type="ECO:0000313" key="40">
    <source>
        <dbReference type="EMBL" id="QOJ44288.1"/>
    </source>
</evidence>
<evidence type="ECO:0000313" key="56">
    <source>
        <dbReference type="Proteomes" id="UP000168685"/>
    </source>
</evidence>
<evidence type="ECO:0000313" key="51">
    <source>
        <dbReference type="Proteomes" id="UP000139998"/>
    </source>
</evidence>
<evidence type="ECO:0000313" key="53">
    <source>
        <dbReference type="Proteomes" id="UP000143285"/>
    </source>
</evidence>
<dbReference type="EMBL" id="MT876619">
    <property type="protein sequence ID" value="QOJ44288.1"/>
    <property type="molecule type" value="Genomic_DNA"/>
</dbReference>
<evidence type="ECO:0000256" key="2">
    <source>
        <dbReference type="ARBA" id="ARBA00004192"/>
    </source>
</evidence>
<evidence type="ECO:0000256" key="7">
    <source>
        <dbReference type="ARBA" id="ARBA00022844"/>
    </source>
</evidence>
<evidence type="ECO:0000313" key="35">
    <source>
        <dbReference type="EMBL" id="AJR27677.1"/>
    </source>
</evidence>
<dbReference type="Proteomes" id="UP000105066">
    <property type="component" value="Segment"/>
</dbReference>
<dbReference type="GO" id="GO:0019033">
    <property type="term" value="C:viral tegument"/>
    <property type="evidence" value="ECO:0007669"/>
    <property type="project" value="UniProtKB-SubCell"/>
</dbReference>
<reference evidence="38" key="1">
    <citation type="journal article" date="1999" name="J. Gen. Virol.">
        <title>DNA sequence of the UL6 to UL20 genes of infectious laryngotracheitis virus and characterization of the UL10 gene product as a nonglycosylated and nonessential virion protein.</title>
        <authorList>
            <person name="Fuchs W."/>
            <person name="Mettenleiter T.C."/>
        </authorList>
    </citation>
    <scope>NUCLEOTIDE SEQUENCE</scope>
</reference>
<evidence type="ECO:0000313" key="46">
    <source>
        <dbReference type="Proteomes" id="UP000113785"/>
    </source>
</evidence>
<dbReference type="EMBL" id="JN542533">
    <property type="protein sequence ID" value="AFD36513.1"/>
    <property type="molecule type" value="Genomic_DNA"/>
</dbReference>
<reference evidence="50 56" key="9">
    <citation type="journal article" date="2012" name="Virus Genes">
        <title>Genome sequence comparison of two United States live attenuated vaccines of infectious laryngotracheitis virus (ILTV).</title>
        <authorList>
            <person name="Chandra Y.G."/>
            <person name="Lee J."/>
            <person name="Kong B.W."/>
        </authorList>
    </citation>
    <scope>NUCLEOTIDE SEQUENCE [LARGE SCALE GENOMIC DNA]</scope>
    <source>
        <strain evidence="15">Vaccine Laryngo Vac</strain>
        <strain evidence="14">Vaccine LT Blen</strain>
    </source>
</reference>
<dbReference type="Proteomes" id="UP000166552">
    <property type="component" value="Segment"/>
</dbReference>
<dbReference type="Proteomes" id="UP000173990">
    <property type="component" value="Segment"/>
</dbReference>
<evidence type="ECO:0000313" key="13">
    <source>
        <dbReference type="EMBL" id="AER28155.1"/>
    </source>
</evidence>
<evidence type="ECO:0000313" key="30">
    <source>
        <dbReference type="EMBL" id="AGN48202.1"/>
    </source>
</evidence>
<dbReference type="EMBL" id="JN596963">
    <property type="protein sequence ID" value="AER28155.1"/>
    <property type="molecule type" value="Genomic_DNA"/>
</dbReference>
<evidence type="ECO:0000313" key="28">
    <source>
        <dbReference type="EMBL" id="AGC23080.1"/>
    </source>
</evidence>
<dbReference type="Proteomes" id="UP000142565">
    <property type="component" value="Segment"/>
</dbReference>
<dbReference type="EMBL" id="JN804826">
    <property type="protein sequence ID" value="AFN01953.1"/>
    <property type="molecule type" value="Genomic_DNA"/>
</dbReference>
<dbReference type="Proteomes" id="UP000100421">
    <property type="component" value="Segment"/>
</dbReference>
<evidence type="ECO:0000313" key="14">
    <source>
        <dbReference type="EMBL" id="AEW67795.1"/>
    </source>
</evidence>
<accession>Q9QP17</accession>